<dbReference type="AlphaFoldDB" id="A0A086STG8"/>
<accession>A0A086STG8</accession>
<evidence type="ECO:0000313" key="2">
    <source>
        <dbReference type="Proteomes" id="UP000029964"/>
    </source>
</evidence>
<dbReference type="HOGENOM" id="CLU_2621451_0_0_1"/>
<gene>
    <name evidence="1" type="ORF">ACRE_089370</name>
</gene>
<dbReference type="EMBL" id="JPKY01000213">
    <property type="protein sequence ID" value="KFH40400.1"/>
    <property type="molecule type" value="Genomic_DNA"/>
</dbReference>
<keyword evidence="2" id="KW-1185">Reference proteome</keyword>
<organism evidence="1 2">
    <name type="scientific">Hapsidospora chrysogenum (strain ATCC 11550 / CBS 779.69 / DSM 880 / IAM 14645 / JCM 23072 / IMI 49137)</name>
    <name type="common">Acremonium chrysogenum</name>
    <dbReference type="NCBI Taxonomy" id="857340"/>
    <lineage>
        <taxon>Eukaryota</taxon>
        <taxon>Fungi</taxon>
        <taxon>Dikarya</taxon>
        <taxon>Ascomycota</taxon>
        <taxon>Pezizomycotina</taxon>
        <taxon>Sordariomycetes</taxon>
        <taxon>Hypocreomycetidae</taxon>
        <taxon>Hypocreales</taxon>
        <taxon>Bionectriaceae</taxon>
        <taxon>Hapsidospora</taxon>
    </lineage>
</organism>
<sequence>MLAASFDIGTTPTTAHPLQCRAWNVLGYAKRRVVFQDLDQAAREGTKQVLWCNNPATSVFKRNAGSEHPRDQCSRFEM</sequence>
<name>A0A086STG8_HAPC1</name>
<evidence type="ECO:0000313" key="1">
    <source>
        <dbReference type="EMBL" id="KFH40400.1"/>
    </source>
</evidence>
<protein>
    <submittedName>
        <fullName evidence="1">Uncharacterized protein</fullName>
    </submittedName>
</protein>
<reference evidence="2" key="1">
    <citation type="journal article" date="2014" name="Genome Announc.">
        <title>Genome sequence and annotation of Acremonium chrysogenum, producer of the beta-lactam antibiotic cephalosporin C.</title>
        <authorList>
            <person name="Terfehr D."/>
            <person name="Dahlmann T.A."/>
            <person name="Specht T."/>
            <person name="Zadra I."/>
            <person name="Kuernsteiner H."/>
            <person name="Kueck U."/>
        </authorList>
    </citation>
    <scope>NUCLEOTIDE SEQUENCE [LARGE SCALE GENOMIC DNA]</scope>
    <source>
        <strain evidence="2">ATCC 11550 / CBS 779.69 / DSM 880 / IAM 14645 / JCM 23072 / IMI 49137</strain>
    </source>
</reference>
<proteinExistence type="predicted"/>
<comment type="caution">
    <text evidence="1">The sequence shown here is derived from an EMBL/GenBank/DDBJ whole genome shotgun (WGS) entry which is preliminary data.</text>
</comment>
<dbReference type="Proteomes" id="UP000029964">
    <property type="component" value="Unassembled WGS sequence"/>
</dbReference>